<accession>A0A2H6KGD9</accession>
<keyword evidence="2" id="KW-1185">Reference proteome</keyword>
<name>A0A2H6KGD9_9APIC</name>
<proteinExistence type="predicted"/>
<dbReference type="VEuPathDB" id="PiroplasmaDB:BOVATA_035220"/>
<keyword evidence="1" id="KW-0413">Isomerase</keyword>
<dbReference type="OrthoDB" id="366437at2759"/>
<dbReference type="RefSeq" id="XP_028868272.1">
    <property type="nucleotide sequence ID" value="XM_029012439.1"/>
</dbReference>
<evidence type="ECO:0000313" key="2">
    <source>
        <dbReference type="Proteomes" id="UP000236319"/>
    </source>
</evidence>
<sequence>MVDNRSPEVREAVKDLHEDIQDVLIKASMVLYKHYMTRNGSTTEKRGPQRTAKSTNDSALTLDVNVKQLENAMTKEHTCDGRRASEAKLIHLRVVRAERQRKEICKLKEQVALMQEERKKLRKACLLKVNELLSSFDNSQITAYQNAILEKERLSRDGEELLRRHANLCKILNNLKSCYDGANHAHYGNTRNASLELVVSIHW</sequence>
<dbReference type="GeneID" id="39875799"/>
<reference evidence="1 2" key="1">
    <citation type="journal article" date="2017" name="BMC Genomics">
        <title>Whole-genome assembly of Babesia ovata and comparative genomics between closely related pathogens.</title>
        <authorList>
            <person name="Yamagishi J."/>
            <person name="Asada M."/>
            <person name="Hakimi H."/>
            <person name="Tanaka T.Q."/>
            <person name="Sugimoto C."/>
            <person name="Kawazu S."/>
        </authorList>
    </citation>
    <scope>NUCLEOTIDE SEQUENCE [LARGE SCALE GENOMIC DNA]</scope>
    <source>
        <strain evidence="1 2">Miyake</strain>
    </source>
</reference>
<protein>
    <submittedName>
        <fullName evidence="1">6-phospho 3-hexuloisomerase, putative</fullName>
    </submittedName>
</protein>
<comment type="caution">
    <text evidence="1">The sequence shown here is derived from an EMBL/GenBank/DDBJ whole genome shotgun (WGS) entry which is preliminary data.</text>
</comment>
<dbReference type="AlphaFoldDB" id="A0A2H6KGD9"/>
<evidence type="ECO:0000313" key="1">
    <source>
        <dbReference type="EMBL" id="GBE62029.1"/>
    </source>
</evidence>
<dbReference type="EMBL" id="BDSA01000004">
    <property type="protein sequence ID" value="GBE62029.1"/>
    <property type="molecule type" value="Genomic_DNA"/>
</dbReference>
<organism evidence="1 2">
    <name type="scientific">Babesia ovata</name>
    <dbReference type="NCBI Taxonomy" id="189622"/>
    <lineage>
        <taxon>Eukaryota</taxon>
        <taxon>Sar</taxon>
        <taxon>Alveolata</taxon>
        <taxon>Apicomplexa</taxon>
        <taxon>Aconoidasida</taxon>
        <taxon>Piroplasmida</taxon>
        <taxon>Babesiidae</taxon>
        <taxon>Babesia</taxon>
    </lineage>
</organism>
<gene>
    <name evidence="1" type="ORF">BOVATA_035220</name>
</gene>
<dbReference type="Proteomes" id="UP000236319">
    <property type="component" value="Unassembled WGS sequence"/>
</dbReference>
<dbReference type="GO" id="GO:0016853">
    <property type="term" value="F:isomerase activity"/>
    <property type="evidence" value="ECO:0007669"/>
    <property type="project" value="UniProtKB-KW"/>
</dbReference>